<dbReference type="Proteomes" id="UP000242219">
    <property type="component" value="Unassembled WGS sequence"/>
</dbReference>
<dbReference type="Pfam" id="PF01531">
    <property type="entry name" value="Glyco_transf_11"/>
    <property type="match status" value="1"/>
</dbReference>
<dbReference type="AlphaFoldDB" id="A0A1V6M1N1"/>
<evidence type="ECO:0008006" key="5">
    <source>
        <dbReference type="Google" id="ProtNLM"/>
    </source>
</evidence>
<comment type="caution">
    <text evidence="3">The sequence shown here is derived from an EMBL/GenBank/DDBJ whole genome shotgun (WGS) entry which is preliminary data.</text>
</comment>
<dbReference type="PANTHER" id="PTHR11927">
    <property type="entry name" value="GALACTOSIDE 2-L-FUCOSYLTRANSFERASE"/>
    <property type="match status" value="1"/>
</dbReference>
<evidence type="ECO:0000256" key="2">
    <source>
        <dbReference type="ARBA" id="ARBA00022679"/>
    </source>
</evidence>
<dbReference type="Gene3D" id="3.40.50.11350">
    <property type="match status" value="1"/>
</dbReference>
<accession>A0A1V6M1N1</accession>
<evidence type="ECO:0000313" key="3">
    <source>
        <dbReference type="EMBL" id="OQD46324.1"/>
    </source>
</evidence>
<dbReference type="CDD" id="cd11301">
    <property type="entry name" value="Fut1_Fut2_like"/>
    <property type="match status" value="1"/>
</dbReference>
<keyword evidence="2" id="KW-0808">Transferase</keyword>
<sequence>MIIVKLMGGLGNQMFQYAAGRRLAEKLGVKLKLDIEMFKDNTLRKYELGAFNIQECFAAVEEIERLTVVKRGIVEKALDRVFKRPIRRPGGYVAEKYFVFDPSILQLPDQVYLDGYWQSEKYFAEIETIIREEFTIKYPQTDKNKVLSDSIKSGNSVTVHVRRGDYVNNPETNSLHGVCGIDYYQRCIDFIITKIANPHFFFFSDDPEWVKNNLKIKYESTVVEHNGAEKCYEDLRLLSQGKYHIIANSTFSWWGAWLNKNPEKMVVAPEKWFKKEDVNTKGFIPEDWIRL</sequence>
<reference evidence="3 4" key="1">
    <citation type="journal article" date="2016" name="Genome Announc.">
        <title>Draft Genome Sequence of the Anaerobic Ammonium-Oxidizing Bacterium 'Candidatus Brocadia sp. 40'.</title>
        <authorList>
            <person name="Ali M."/>
            <person name="Haroon M.F."/>
            <person name="Narita Y."/>
            <person name="Zhang L."/>
            <person name="Rangel Shaw D."/>
            <person name="Okabe S."/>
            <person name="Saikaly P.E."/>
        </authorList>
    </citation>
    <scope>NUCLEOTIDE SEQUENCE [LARGE SCALE GENOMIC DNA]</scope>
    <source>
        <strain evidence="3 4">40</strain>
    </source>
</reference>
<dbReference type="GO" id="GO:0016020">
    <property type="term" value="C:membrane"/>
    <property type="evidence" value="ECO:0007669"/>
    <property type="project" value="InterPro"/>
</dbReference>
<keyword evidence="1" id="KW-0328">Glycosyltransferase</keyword>
<dbReference type="EMBL" id="MJUW02000043">
    <property type="protein sequence ID" value="OQD46324.1"/>
    <property type="molecule type" value="Genomic_DNA"/>
</dbReference>
<dbReference type="GO" id="GO:0008107">
    <property type="term" value="F:galactoside 2-alpha-L-fucosyltransferase activity"/>
    <property type="evidence" value="ECO:0007669"/>
    <property type="project" value="InterPro"/>
</dbReference>
<gene>
    <name evidence="3" type="ORF">BIY37_03895</name>
</gene>
<evidence type="ECO:0000313" key="4">
    <source>
        <dbReference type="Proteomes" id="UP000242219"/>
    </source>
</evidence>
<evidence type="ECO:0000256" key="1">
    <source>
        <dbReference type="ARBA" id="ARBA00022676"/>
    </source>
</evidence>
<name>A0A1V6M1N1_9BACT</name>
<dbReference type="PANTHER" id="PTHR11927:SF9">
    <property type="entry name" value="L-FUCOSYLTRANSFERASE"/>
    <property type="match status" value="1"/>
</dbReference>
<dbReference type="GO" id="GO:0005975">
    <property type="term" value="P:carbohydrate metabolic process"/>
    <property type="evidence" value="ECO:0007669"/>
    <property type="project" value="InterPro"/>
</dbReference>
<dbReference type="InterPro" id="IPR002516">
    <property type="entry name" value="Glyco_trans_11"/>
</dbReference>
<organism evidence="3 4">
    <name type="scientific">Candidatus Brocadia sapporoensis</name>
    <dbReference type="NCBI Taxonomy" id="392547"/>
    <lineage>
        <taxon>Bacteria</taxon>
        <taxon>Pseudomonadati</taxon>
        <taxon>Planctomycetota</taxon>
        <taxon>Candidatus Brocadiia</taxon>
        <taxon>Candidatus Brocadiales</taxon>
        <taxon>Candidatus Brocadiaceae</taxon>
        <taxon>Candidatus Brocadia</taxon>
    </lineage>
</organism>
<proteinExistence type="predicted"/>
<protein>
    <recommendedName>
        <fullName evidence="5">Alpha-1,2-fucosyltransferase</fullName>
    </recommendedName>
</protein>
<keyword evidence="4" id="KW-1185">Reference proteome</keyword>